<dbReference type="Proteomes" id="UP000694426">
    <property type="component" value="Unplaced"/>
</dbReference>
<dbReference type="PANTHER" id="PTHR12792">
    <property type="entry name" value="EXTRA SPINDLE POLES 1-RELATED"/>
    <property type="match status" value="1"/>
</dbReference>
<feature type="region of interest" description="Disordered" evidence="5">
    <location>
        <begin position="1463"/>
        <end position="1524"/>
    </location>
</feature>
<dbReference type="InterPro" id="IPR030397">
    <property type="entry name" value="SEPARIN_core_dom"/>
</dbReference>
<evidence type="ECO:0000256" key="4">
    <source>
        <dbReference type="ARBA" id="ARBA00022829"/>
    </source>
</evidence>
<protein>
    <recommendedName>
        <fullName evidence="2">separase</fullName>
        <ecNumber evidence="2">3.4.22.49</ecNumber>
    </recommendedName>
</protein>
<keyword evidence="8" id="KW-1185">Reference proteome</keyword>
<dbReference type="GO" id="GO:0005737">
    <property type="term" value="C:cytoplasm"/>
    <property type="evidence" value="ECO:0007669"/>
    <property type="project" value="TreeGrafter"/>
</dbReference>
<dbReference type="GO" id="GO:0000212">
    <property type="term" value="P:meiotic spindle organization"/>
    <property type="evidence" value="ECO:0007669"/>
    <property type="project" value="Ensembl"/>
</dbReference>
<dbReference type="GO" id="GO:0005813">
    <property type="term" value="C:centrosome"/>
    <property type="evidence" value="ECO:0007669"/>
    <property type="project" value="Ensembl"/>
</dbReference>
<dbReference type="GO" id="GO:0004197">
    <property type="term" value="F:cysteine-type endopeptidase activity"/>
    <property type="evidence" value="ECO:0007669"/>
    <property type="project" value="InterPro"/>
</dbReference>
<comment type="catalytic activity">
    <reaction evidence="1">
        <text>All bonds known to be hydrolyzed by this endopeptidase have arginine in P1 and an acidic residue in P4. P6 is often occupied by an acidic residue or by a hydroxy-amino-acid residue, the phosphorylation of which enhances cleavage.</text>
        <dbReference type="EC" id="3.4.22.49"/>
    </reaction>
</comment>
<keyword evidence="4" id="KW-0159">Chromosome partition</keyword>
<feature type="region of interest" description="Disordered" evidence="5">
    <location>
        <begin position="1316"/>
        <end position="1346"/>
    </location>
</feature>
<name>A0A8B9CUE0_9AVES</name>
<feature type="compositionally biased region" description="Basic and acidic residues" evidence="5">
    <location>
        <begin position="1626"/>
        <end position="1636"/>
    </location>
</feature>
<dbReference type="PANTHER" id="PTHR12792:SF0">
    <property type="entry name" value="SEPARIN"/>
    <property type="match status" value="1"/>
</dbReference>
<feature type="region of interest" description="Disordered" evidence="5">
    <location>
        <begin position="1062"/>
        <end position="1095"/>
    </location>
</feature>
<reference evidence="7" key="2">
    <citation type="submission" date="2025-09" db="UniProtKB">
        <authorList>
            <consortium name="Ensembl"/>
        </authorList>
    </citation>
    <scope>IDENTIFICATION</scope>
</reference>
<dbReference type="GO" id="GO:0005634">
    <property type="term" value="C:nucleus"/>
    <property type="evidence" value="ECO:0007669"/>
    <property type="project" value="InterPro"/>
</dbReference>
<dbReference type="EC" id="3.4.22.49" evidence="2"/>
<dbReference type="GO" id="GO:0006508">
    <property type="term" value="P:proteolysis"/>
    <property type="evidence" value="ECO:0007669"/>
    <property type="project" value="InterPro"/>
</dbReference>
<feature type="region of interest" description="Disordered" evidence="5">
    <location>
        <begin position="1613"/>
        <end position="1636"/>
    </location>
</feature>
<evidence type="ECO:0000313" key="7">
    <source>
        <dbReference type="Ensembl" id="ENSABRP00000024466.1"/>
    </source>
</evidence>
<feature type="compositionally biased region" description="Low complexity" evidence="5">
    <location>
        <begin position="1466"/>
        <end position="1480"/>
    </location>
</feature>
<evidence type="ECO:0000256" key="5">
    <source>
        <dbReference type="SAM" id="MobiDB-lite"/>
    </source>
</evidence>
<dbReference type="GO" id="GO:0045143">
    <property type="term" value="P:homologous chromosome segregation"/>
    <property type="evidence" value="ECO:0007669"/>
    <property type="project" value="Ensembl"/>
</dbReference>
<dbReference type="Ensembl" id="ENSABRT00000034352.1">
    <property type="protein sequence ID" value="ENSABRP00000024466.1"/>
    <property type="gene ID" value="ENSABRG00000020542.1"/>
</dbReference>
<dbReference type="GeneTree" id="ENSGT00390000004990"/>
<proteinExistence type="predicted"/>
<gene>
    <name evidence="7" type="primary">ESPL1</name>
</gene>
<dbReference type="GO" id="GO:0000070">
    <property type="term" value="P:mitotic sister chromatid segregation"/>
    <property type="evidence" value="ECO:0007669"/>
    <property type="project" value="Ensembl"/>
</dbReference>
<keyword evidence="3" id="KW-0378">Hydrolase</keyword>
<evidence type="ECO:0000313" key="8">
    <source>
        <dbReference type="Proteomes" id="UP000694426"/>
    </source>
</evidence>
<feature type="compositionally biased region" description="Low complexity" evidence="5">
    <location>
        <begin position="1543"/>
        <end position="1554"/>
    </location>
</feature>
<dbReference type="Pfam" id="PF03568">
    <property type="entry name" value="Separin_C"/>
    <property type="match status" value="1"/>
</dbReference>
<dbReference type="GO" id="GO:0051307">
    <property type="term" value="P:meiotic chromosome separation"/>
    <property type="evidence" value="ECO:0007669"/>
    <property type="project" value="TreeGrafter"/>
</dbReference>
<dbReference type="InterPro" id="IPR005314">
    <property type="entry name" value="Peptidase_C50"/>
</dbReference>
<evidence type="ECO:0000256" key="1">
    <source>
        <dbReference type="ARBA" id="ARBA00000451"/>
    </source>
</evidence>
<organism evidence="7 8">
    <name type="scientific">Anser brachyrhynchus</name>
    <name type="common">Pink-footed goose</name>
    <dbReference type="NCBI Taxonomy" id="132585"/>
    <lineage>
        <taxon>Eukaryota</taxon>
        <taxon>Metazoa</taxon>
        <taxon>Chordata</taxon>
        <taxon>Craniata</taxon>
        <taxon>Vertebrata</taxon>
        <taxon>Euteleostomi</taxon>
        <taxon>Archelosauria</taxon>
        <taxon>Archosauria</taxon>
        <taxon>Dinosauria</taxon>
        <taxon>Saurischia</taxon>
        <taxon>Theropoda</taxon>
        <taxon>Coelurosauria</taxon>
        <taxon>Aves</taxon>
        <taxon>Neognathae</taxon>
        <taxon>Galloanserae</taxon>
        <taxon>Anseriformes</taxon>
        <taxon>Anatidae</taxon>
        <taxon>Anserinae</taxon>
        <taxon>Anser</taxon>
    </lineage>
</organism>
<feature type="compositionally biased region" description="Low complexity" evidence="5">
    <location>
        <begin position="1327"/>
        <end position="1338"/>
    </location>
</feature>
<evidence type="ECO:0000256" key="3">
    <source>
        <dbReference type="ARBA" id="ARBA00022801"/>
    </source>
</evidence>
<sequence length="2218" mass="239933">MKHLRGADFVARTASREGTEALLAELLQSLSCPLGPPDATQSTVCDRILRACVQRLGELGGEPEGCLEHATSLLGLAEAACGGYVASAVPPPSPLYLEKILYHLLRNAAAGGCDTARERAAELLLAHLRAPQPGRSPRADFTAIARSGFVVLWNRADGLGGRLRALRFLLLLEDEEEGALLPLEPPFFTSQTARQAAAAALSEAPRVPPSALLGRQLGGCLLTLRRDAPRPPGLPQAFCFFELALEQCRQLCRSGCYGEAEEAAEDARCFLGSSGALLGEPLGLLEAAVRLSRALAEGSRPAGPYLSQAAAALGGAAEASERLLRLLAEGCQLVVLALGEHAKRSPRQPLGREDVLGLYAFVEGHCRVLGQLLQRVPPDGTRQRLALKQLLYHSLQLFTSVAYDAFQCSQAAGWLGLERLTSGCRGTVARMLEALEGLPDAERAKYLDVTASCTFKLAYIFYNQNLHEEASSVSELFCQTLETTDAYKYSEVPHERLHRCFRLQVESYRKQGRLESALASTVQWLAALRGRLVELLAEPVSLWVRVKTDAVKHGTEELRLRTLKEGLEGRYPDAGTLVAVLFAELKAYKAVRADTGQERYNVLCDLLEICSEESGRLHERAISLMELAQVLCYHKYAQQTDCSALDSVREALRLLEAVPRSAQNQEQLLDDRAQALLWLYICTLESKLEEGIAREQRAKAQGQKNLDDFEPNDLNYEAGLQEKFLYDGISFNLVTESAQSKSLDEALALWKQLLASEGVPAVHSPEQTVASLLITASLYRLMAKPLQAMESYLLVRALCGALGDSLGTAGALCQVTKLLLQLECHSYAELFLEETESCLQKADSGSDSYLLLQQTCLMLRSQLCCASNQIEEGLALLLEVLQNPALQKVAKVWYMLRAHVLQLTAVYLSLPPARLSPELRQRVSAQGWKTPETALAEAYKLFRSIILLLVGSDVLGAQKPAAEAQFMDCGDNVLQKWQVLAEVLGCTECLVALLSRAEVVCRAKAFCLEAVRLATRLQASRWCVSFLVLKAQLELQQSDLELSHADLQQALFLLESSTEFDTAEKQQGPVRILPRKGRPGGRRQQDPGSEPPGEDEGFLKGPALEFVAMVSGLEKAAALSSSPQLKPKPRRRLAFLAHPIACPCCLCSDLALSTLCLRWLLTCAQGELAAGSAAEGLGLILATLRRCGTVAARFAALLQDKLGSGGDVPALELLDDLVATGYAALALHSLASPRPEGELPEQLEAGLSFVASRRPHLPSLEVSRASLLLAKAVATVCCLATKHGSSVAAIFATPWAWQPLPPSPTEPNVPAAVLKTEKAQPQRGRSKAAPAASSLPKPKATKTRRAKLPAVVDANQAFVLSDSEAEPAVVPCTPCHKACPPARARARGAAAAPMPKARAKNQRAKPPATAGANIFASGDSDAEVPPIVIRPAAVPCTPHQVCAPAKTRGWGAAAALHPRAPFTVFSDSSPPLSKSQLLKAPKARRKAKSRLPVTFSDDSDTEDPKLGLTPATGRTLGPSHRTLQSASLCRRALLPKLSGMEGSQLSSSEDSSSSTRPQRGRRAAGTEEKRQRVTRRAPGRRAKEERELLRAIEEEKADEELDSSFELLRASKEEEGAAGSIQPPQRRQEAADGEHEVLRREATEHIPAGRWPGSGNPLCLDALSAALLAVGDVSLLDTACGFLKAAFNCISHCPPGTLYSQLCQLLALATGDQDPVSTAYLLSESVSVTMRHQLLSIVHRKLHKLKKSAVDAAEQLRGLSLQEDAPSRVHHLTKLQNLFGFSPTGLGPQELNGFREKLQQIPAGVTVCVLTLVSIQLSSVEDTLLLTRLERGSAPITVRIPTAFTKAPLSSVLSDFDTIQKEQKETSSCTNKRDWWLCRSELDRRMKSLIETLEMEVLGCWKGALLPTSQEPVLAEEAAHLFAQLRPCGWQGSDPALLKVVLNAAPLLTPADVRALAVGLCPAQPCKAQLLLQEALEKRRSCAQAPGGSLVLVLDKHLQKLPWESMACLRTLPVTRLPSLHFLLSYSLAQRQAGSVLCRGINPTRTFYILNPQNNLPSTEERFRSWFESEQGWSGVTGAIPSQEQMQAALLEHDLYIYAGHGAGARLLDGTAIARLDCSAVALLFGCSSAALAVRGRLEGSGIILKYILAGCPLVLGNLWDVTDRDIDRYAEALLQGWLRAGTGAPLLHYVAQARQAPRLKHLIGAAPVAYGLPVCLQ</sequence>
<feature type="domain" description="Peptidase C50" evidence="6">
    <location>
        <begin position="2043"/>
        <end position="2138"/>
    </location>
</feature>
<dbReference type="GO" id="GO:0072686">
    <property type="term" value="C:mitotic spindle"/>
    <property type="evidence" value="ECO:0007669"/>
    <property type="project" value="TreeGrafter"/>
</dbReference>
<reference evidence="7" key="1">
    <citation type="submission" date="2025-08" db="UniProtKB">
        <authorList>
            <consortium name="Ensembl"/>
        </authorList>
    </citation>
    <scope>IDENTIFICATION</scope>
</reference>
<evidence type="ECO:0000259" key="6">
    <source>
        <dbReference type="PROSITE" id="PS51700"/>
    </source>
</evidence>
<feature type="region of interest" description="Disordered" evidence="5">
    <location>
        <begin position="1539"/>
        <end position="1586"/>
    </location>
</feature>
<accession>A0A8B9CUE0</accession>
<dbReference type="PROSITE" id="PS51700">
    <property type="entry name" value="SEPARIN"/>
    <property type="match status" value="1"/>
</dbReference>
<evidence type="ECO:0000256" key="2">
    <source>
        <dbReference type="ARBA" id="ARBA00012489"/>
    </source>
</evidence>